<dbReference type="eggNOG" id="ENOG502S5WB">
    <property type="taxonomic scope" value="Eukaryota"/>
</dbReference>
<feature type="region of interest" description="Disordered" evidence="1">
    <location>
        <begin position="521"/>
        <end position="540"/>
    </location>
</feature>
<evidence type="ECO:0000259" key="2">
    <source>
        <dbReference type="Pfam" id="PF17667"/>
    </source>
</evidence>
<keyword evidence="3" id="KW-0418">Kinase</keyword>
<dbReference type="HOGENOM" id="CLU_005513_7_2_1"/>
<keyword evidence="3" id="KW-0808">Transferase</keyword>
<gene>
    <name evidence="3" type="ORF">BGHDH14_bghG000518000001001</name>
</gene>
<protein>
    <submittedName>
        <fullName evidence="3">Serine/threonine-protein kinase Sgk2</fullName>
    </submittedName>
</protein>
<proteinExistence type="predicted"/>
<keyword evidence="4" id="KW-1185">Reference proteome</keyword>
<evidence type="ECO:0000256" key="1">
    <source>
        <dbReference type="SAM" id="MobiDB-lite"/>
    </source>
</evidence>
<evidence type="ECO:0000313" key="3">
    <source>
        <dbReference type="EMBL" id="CCU74686.1"/>
    </source>
</evidence>
<dbReference type="Proteomes" id="UP000015441">
    <property type="component" value="Unassembled WGS sequence"/>
</dbReference>
<organism evidence="3 4">
    <name type="scientific">Blumeria graminis f. sp. hordei (strain DH14)</name>
    <name type="common">Barley powdery mildew</name>
    <name type="synonym">Oidium monilioides f. sp. hordei</name>
    <dbReference type="NCBI Taxonomy" id="546991"/>
    <lineage>
        <taxon>Eukaryota</taxon>
        <taxon>Fungi</taxon>
        <taxon>Dikarya</taxon>
        <taxon>Ascomycota</taxon>
        <taxon>Pezizomycotina</taxon>
        <taxon>Leotiomycetes</taxon>
        <taxon>Erysiphales</taxon>
        <taxon>Erysiphaceae</taxon>
        <taxon>Blumeria</taxon>
        <taxon>Blumeria hordei</taxon>
    </lineage>
</organism>
<dbReference type="PANTHER" id="PTHR38248:SF2">
    <property type="entry name" value="FUNK1 11"/>
    <property type="match status" value="1"/>
</dbReference>
<comment type="caution">
    <text evidence="3">The sequence shown here is derived from an EMBL/GenBank/DDBJ whole genome shotgun (WGS) entry which is preliminary data.</text>
</comment>
<name>N1J5H2_BLUG1</name>
<evidence type="ECO:0000313" key="4">
    <source>
        <dbReference type="Proteomes" id="UP000015441"/>
    </source>
</evidence>
<dbReference type="EMBL" id="CAUH01000518">
    <property type="protein sequence ID" value="CCU74686.1"/>
    <property type="molecule type" value="Genomic_DNA"/>
</dbReference>
<accession>N1J5H2</accession>
<dbReference type="Pfam" id="PF17667">
    <property type="entry name" value="Pkinase_fungal"/>
    <property type="match status" value="1"/>
</dbReference>
<dbReference type="PANTHER" id="PTHR38248">
    <property type="entry name" value="FUNK1 6"/>
    <property type="match status" value="1"/>
</dbReference>
<feature type="domain" description="Fungal-type protein kinase" evidence="2">
    <location>
        <begin position="310"/>
        <end position="516"/>
    </location>
</feature>
<dbReference type="AlphaFoldDB" id="N1J5H2"/>
<reference evidence="3 4" key="1">
    <citation type="journal article" date="2010" name="Science">
        <title>Genome expansion and gene loss in powdery mildew fungi reveal tradeoffs in extreme parasitism.</title>
        <authorList>
            <person name="Spanu P.D."/>
            <person name="Abbott J.C."/>
            <person name="Amselem J."/>
            <person name="Burgis T.A."/>
            <person name="Soanes D.M."/>
            <person name="Stueber K."/>
            <person name="Ver Loren van Themaat E."/>
            <person name="Brown J.K.M."/>
            <person name="Butcher S.A."/>
            <person name="Gurr S.J."/>
            <person name="Lebrun M.-H."/>
            <person name="Ridout C.J."/>
            <person name="Schulze-Lefert P."/>
            <person name="Talbot N.J."/>
            <person name="Ahmadinejad N."/>
            <person name="Ametz C."/>
            <person name="Barton G.R."/>
            <person name="Benjdia M."/>
            <person name="Bidzinski P."/>
            <person name="Bindschedler L.V."/>
            <person name="Both M."/>
            <person name="Brewer M.T."/>
            <person name="Cadle-Davidson L."/>
            <person name="Cadle-Davidson M.M."/>
            <person name="Collemare J."/>
            <person name="Cramer R."/>
            <person name="Frenkel O."/>
            <person name="Godfrey D."/>
            <person name="Harriman J."/>
            <person name="Hoede C."/>
            <person name="King B.C."/>
            <person name="Klages S."/>
            <person name="Kleemann J."/>
            <person name="Knoll D."/>
            <person name="Koti P.S."/>
            <person name="Kreplak J."/>
            <person name="Lopez-Ruiz F.J."/>
            <person name="Lu X."/>
            <person name="Maekawa T."/>
            <person name="Mahanil S."/>
            <person name="Micali C."/>
            <person name="Milgroom M.G."/>
            <person name="Montana G."/>
            <person name="Noir S."/>
            <person name="O'Connell R.J."/>
            <person name="Oberhaensli S."/>
            <person name="Parlange F."/>
            <person name="Pedersen C."/>
            <person name="Quesneville H."/>
            <person name="Reinhardt R."/>
            <person name="Rott M."/>
            <person name="Sacristan S."/>
            <person name="Schmidt S.M."/>
            <person name="Schoen M."/>
            <person name="Skamnioti P."/>
            <person name="Sommer H."/>
            <person name="Stephens A."/>
            <person name="Takahara H."/>
            <person name="Thordal-Christensen H."/>
            <person name="Vigouroux M."/>
            <person name="Wessling R."/>
            <person name="Wicker T."/>
            <person name="Panstruga R."/>
        </authorList>
    </citation>
    <scope>NUCLEOTIDE SEQUENCE [LARGE SCALE GENOMIC DNA]</scope>
    <source>
        <strain evidence="3">DH14</strain>
    </source>
</reference>
<dbReference type="OrthoDB" id="3527946at2759"/>
<dbReference type="GO" id="GO:0016301">
    <property type="term" value="F:kinase activity"/>
    <property type="evidence" value="ECO:0007669"/>
    <property type="project" value="UniProtKB-KW"/>
</dbReference>
<dbReference type="InterPro" id="IPR040976">
    <property type="entry name" value="Pkinase_fungal"/>
</dbReference>
<dbReference type="InParanoid" id="N1J5H2"/>
<dbReference type="STRING" id="546991.N1J5H2"/>
<sequence length="540" mass="63236">MVISRRDLEYITQNPLRPILRSFLTAIKENDDKDPRSYKEKKIYNRYQCAVINKLLVDLVNYAIEKDIRSEHDQTLDGQLISLYSSVRNNKISIYFFEPLVKAIYQGCSDIDIWRIIHQLISKVSWSKELPSKIIIHSFNGSSFIPPSASSQQILESGEEREEEYLDWLDEANKYRFLKKQMKKELCDTTFENVGGFWKKYFENKEWVERSTLVFNALNRTHSGYTLPQYPEMYSETTFWVWLDALQTQFLDQLPDSPVKLITGTPRNPDPELPNISRCKYNRLKKGFKEGSGENLWQLDIFSKFRHVPDGRIHHWKDVMVVGVVTSYDITKVWYKMYLRLAVYMREILLAQHLRQFVHGFLLFGTQLQLWVFDHSGSFSSDTIDITKEPERFIRAISGYTYMNDSDLGLDYSLIRRGERTFVPFKDAYTGEDKELEVDPTPIIMRQANDMHGNVCYNAIDGSCMVKFAWRTVTDGPSEVDKFRALQNVEGIPKLLGADKGPTSYQRRSGLKFQEEMMKRIKEDRRQSGSYTDGEEDFDD</sequence>